<sequence>MGVGQLSQLNVITMGSPMQAARPDLTTWLGPRQPLGNKACEAHAIIGFRQAGSDRLSKAHQEIERF</sequence>
<name>A0A6A3F1G3_9STRA</name>
<dbReference type="EMBL" id="QXGF01000752">
    <property type="protein sequence ID" value="KAE8936068.1"/>
    <property type="molecule type" value="Genomic_DNA"/>
</dbReference>
<evidence type="ECO:0000313" key="4">
    <source>
        <dbReference type="Proteomes" id="UP000460718"/>
    </source>
</evidence>
<evidence type="ECO:0000313" key="2">
    <source>
        <dbReference type="EMBL" id="KAE9008353.1"/>
    </source>
</evidence>
<comment type="caution">
    <text evidence="1">The sequence shown here is derived from an EMBL/GenBank/DDBJ whole genome shotgun (WGS) entry which is preliminary data.</text>
</comment>
<dbReference type="AlphaFoldDB" id="A0A6A3F1G3"/>
<accession>A0A6A3F1G3</accession>
<organism evidence="1 3">
    <name type="scientific">Phytophthora fragariae</name>
    <dbReference type="NCBI Taxonomy" id="53985"/>
    <lineage>
        <taxon>Eukaryota</taxon>
        <taxon>Sar</taxon>
        <taxon>Stramenopiles</taxon>
        <taxon>Oomycota</taxon>
        <taxon>Peronosporomycetes</taxon>
        <taxon>Peronosporales</taxon>
        <taxon>Peronosporaceae</taxon>
        <taxon>Phytophthora</taxon>
    </lineage>
</organism>
<gene>
    <name evidence="1" type="ORF">PF009_g14001</name>
    <name evidence="2" type="ORF">PF011_g10751</name>
</gene>
<dbReference type="Proteomes" id="UP000429523">
    <property type="component" value="Unassembled WGS sequence"/>
</dbReference>
<dbReference type="Proteomes" id="UP000460718">
    <property type="component" value="Unassembled WGS sequence"/>
</dbReference>
<evidence type="ECO:0000313" key="1">
    <source>
        <dbReference type="EMBL" id="KAE8936068.1"/>
    </source>
</evidence>
<evidence type="ECO:0000313" key="3">
    <source>
        <dbReference type="Proteomes" id="UP000429523"/>
    </source>
</evidence>
<proteinExistence type="predicted"/>
<dbReference type="EMBL" id="QXFW01000572">
    <property type="protein sequence ID" value="KAE9008353.1"/>
    <property type="molecule type" value="Genomic_DNA"/>
</dbReference>
<reference evidence="1 3" key="1">
    <citation type="submission" date="2018-08" db="EMBL/GenBank/DDBJ databases">
        <title>Genomic investigation of the strawberry pathogen Phytophthora fragariae indicates pathogenicity is determined by transcriptional variation in three key races.</title>
        <authorList>
            <person name="Adams T.M."/>
            <person name="Armitage A.D."/>
            <person name="Sobczyk M.K."/>
            <person name="Bates H.J."/>
            <person name="Dunwell J.M."/>
            <person name="Nellist C.F."/>
            <person name="Harrison R.J."/>
        </authorList>
    </citation>
    <scope>NUCLEOTIDE SEQUENCE [LARGE SCALE GENOMIC DNA]</scope>
    <source>
        <strain evidence="1 3">NOV-9</strain>
        <strain evidence="2 4">SCRP245</strain>
    </source>
</reference>
<protein>
    <submittedName>
        <fullName evidence="1">Uncharacterized protein</fullName>
    </submittedName>
</protein>